<accession>A0A7F5RMQ5</accession>
<dbReference type="PANTHER" id="PTHR43435">
    <property type="entry name" value="RIBULOKINASE"/>
    <property type="match status" value="1"/>
</dbReference>
<dbReference type="GeneID" id="112906744"/>
<proteinExistence type="predicted"/>
<dbReference type="InterPro" id="IPR018484">
    <property type="entry name" value="FGGY_N"/>
</dbReference>
<dbReference type="GO" id="GO:0005737">
    <property type="term" value="C:cytoplasm"/>
    <property type="evidence" value="ECO:0007669"/>
    <property type="project" value="TreeGrafter"/>
</dbReference>
<dbReference type="Gene3D" id="3.30.420.40">
    <property type="match status" value="1"/>
</dbReference>
<dbReference type="GO" id="GO:0019321">
    <property type="term" value="P:pentose metabolic process"/>
    <property type="evidence" value="ECO:0007669"/>
    <property type="project" value="TreeGrafter"/>
</dbReference>
<evidence type="ECO:0000259" key="3">
    <source>
        <dbReference type="Pfam" id="PF00370"/>
    </source>
</evidence>
<organism evidence="4 5">
    <name type="scientific">Agrilus planipennis</name>
    <name type="common">Emerald ash borer</name>
    <name type="synonym">Agrilus marcopoli</name>
    <dbReference type="NCBI Taxonomy" id="224129"/>
    <lineage>
        <taxon>Eukaryota</taxon>
        <taxon>Metazoa</taxon>
        <taxon>Ecdysozoa</taxon>
        <taxon>Arthropoda</taxon>
        <taxon>Hexapoda</taxon>
        <taxon>Insecta</taxon>
        <taxon>Pterygota</taxon>
        <taxon>Neoptera</taxon>
        <taxon>Endopterygota</taxon>
        <taxon>Coleoptera</taxon>
        <taxon>Polyphaga</taxon>
        <taxon>Elateriformia</taxon>
        <taxon>Buprestoidea</taxon>
        <taxon>Buprestidae</taxon>
        <taxon>Agrilinae</taxon>
        <taxon>Agrilus</taxon>
    </lineage>
</organism>
<keyword evidence="4" id="KW-1185">Reference proteome</keyword>
<dbReference type="InParanoid" id="A0A7F5RMQ5"/>
<gene>
    <name evidence="5" type="primary">LOC112906744</name>
</gene>
<dbReference type="Proteomes" id="UP000192223">
    <property type="component" value="Unplaced"/>
</dbReference>
<dbReference type="SUPFAM" id="SSF53067">
    <property type="entry name" value="Actin-like ATPase domain"/>
    <property type="match status" value="1"/>
</dbReference>
<dbReference type="AlphaFoldDB" id="A0A7F5RMQ5"/>
<dbReference type="GO" id="GO:0019150">
    <property type="term" value="F:D-ribulokinase activity"/>
    <property type="evidence" value="ECO:0007669"/>
    <property type="project" value="TreeGrafter"/>
</dbReference>
<feature type="domain" description="Carbohydrate kinase FGGY N-terminal" evidence="3">
    <location>
        <begin position="3"/>
        <end position="175"/>
    </location>
</feature>
<reference evidence="5" key="1">
    <citation type="submission" date="2025-08" db="UniProtKB">
        <authorList>
            <consortium name="RefSeq"/>
        </authorList>
    </citation>
    <scope>IDENTIFICATION</scope>
    <source>
        <tissue evidence="5">Entire body</tissue>
    </source>
</reference>
<dbReference type="PANTHER" id="PTHR43435:SF4">
    <property type="entry name" value="FGGY CARBOHYDRATE KINASE DOMAIN-CONTAINING PROTEIN"/>
    <property type="match status" value="1"/>
</dbReference>
<dbReference type="KEGG" id="apln:112906744"/>
<dbReference type="InterPro" id="IPR043129">
    <property type="entry name" value="ATPase_NBD"/>
</dbReference>
<evidence type="ECO:0000313" key="4">
    <source>
        <dbReference type="Proteomes" id="UP000192223"/>
    </source>
</evidence>
<sequence length="179" mass="20055">MDYFIGVDVGTGSVRAALVAKNGKVAKAAVENLKTWNPQPDFYEQSSDDVWNCCKKVIKEVVKDIPINYVKGIGFDATCSLVVLNKDMKPLSASLEGTSEQNIILWMDHRAVKEANFINDLKHPVLRFVGGKVSLEMEIPKLLWLKTHLRQECWDQAGAFFDLPDFLTWKATGSIVLVL</sequence>
<evidence type="ECO:0000313" key="5">
    <source>
        <dbReference type="RefSeq" id="XP_025837313.1"/>
    </source>
</evidence>
<dbReference type="Pfam" id="PF00370">
    <property type="entry name" value="FGGY_N"/>
    <property type="match status" value="1"/>
</dbReference>
<dbReference type="OrthoDB" id="203824at2759"/>
<keyword evidence="1" id="KW-0808">Transferase</keyword>
<evidence type="ECO:0000256" key="2">
    <source>
        <dbReference type="ARBA" id="ARBA00022777"/>
    </source>
</evidence>
<dbReference type="RefSeq" id="XP_025837313.1">
    <property type="nucleotide sequence ID" value="XM_025981528.1"/>
</dbReference>
<evidence type="ECO:0000256" key="1">
    <source>
        <dbReference type="ARBA" id="ARBA00022679"/>
    </source>
</evidence>
<protein>
    <submittedName>
        <fullName evidence="5">FGGY carbohydrate kinase domain-containing protein-like</fullName>
    </submittedName>
</protein>
<keyword evidence="2" id="KW-0418">Kinase</keyword>
<name>A0A7F5RMQ5_AGRPL</name>